<organism evidence="1 2">
    <name type="scientific">Paractinoplanes abujensis</name>
    <dbReference type="NCBI Taxonomy" id="882441"/>
    <lineage>
        <taxon>Bacteria</taxon>
        <taxon>Bacillati</taxon>
        <taxon>Actinomycetota</taxon>
        <taxon>Actinomycetes</taxon>
        <taxon>Micromonosporales</taxon>
        <taxon>Micromonosporaceae</taxon>
        <taxon>Paractinoplanes</taxon>
    </lineage>
</organism>
<comment type="caution">
    <text evidence="1">The sequence shown here is derived from an EMBL/GenBank/DDBJ whole genome shotgun (WGS) entry which is preliminary data.</text>
</comment>
<reference evidence="1 2" key="1">
    <citation type="submission" date="2020-08" db="EMBL/GenBank/DDBJ databases">
        <title>Sequencing the genomes of 1000 actinobacteria strains.</title>
        <authorList>
            <person name="Klenk H.-P."/>
        </authorList>
    </citation>
    <scope>NUCLEOTIDE SEQUENCE [LARGE SCALE GENOMIC DNA]</scope>
    <source>
        <strain evidence="1 2">DSM 45518</strain>
    </source>
</reference>
<dbReference type="EMBL" id="JACHMF010000001">
    <property type="protein sequence ID" value="MBB4689900.1"/>
    <property type="molecule type" value="Genomic_DNA"/>
</dbReference>
<accession>A0A7W7CMK7</accession>
<dbReference type="Proteomes" id="UP000542742">
    <property type="component" value="Unassembled WGS sequence"/>
</dbReference>
<gene>
    <name evidence="1" type="ORF">BKA14_000048</name>
</gene>
<dbReference type="AlphaFoldDB" id="A0A7W7CMK7"/>
<keyword evidence="2" id="KW-1185">Reference proteome</keyword>
<evidence type="ECO:0000313" key="1">
    <source>
        <dbReference type="EMBL" id="MBB4689900.1"/>
    </source>
</evidence>
<protein>
    <submittedName>
        <fullName evidence="1">Competence protein CoiA</fullName>
    </submittedName>
</protein>
<proteinExistence type="predicted"/>
<evidence type="ECO:0000313" key="2">
    <source>
        <dbReference type="Proteomes" id="UP000542742"/>
    </source>
</evidence>
<name>A0A7W7CMK7_9ACTN</name>
<sequence>MLATSPDGARRVAWEAQLAKQHDDDTLSRTERYAVDGVEVVWVFDRPTTSAAPAVTVKVEQTSIHVDGPLARLQVERCNPRSCSRYLDLLVPPPCPGHERWETVTFGLDAFVGLVCQAAAVWVRLPAGATIRQSPRIGSAARWWWTSPAYLQWAEAVRDAQRATDAEVVGERSALEQARQVAQRRRAQEAERHAQRIAALMSRQDRLTPLVIQRVAAEAGMRPWHLPADFEYAMGVSVIANHRVVAVICPIASRITGDVAHRLLSVTVYVASERERRAVAAGCHSEQRIVVLTTGDSP</sequence>